<organism evidence="1 2">
    <name type="scientific">Aphis glycines</name>
    <name type="common">Soybean aphid</name>
    <dbReference type="NCBI Taxonomy" id="307491"/>
    <lineage>
        <taxon>Eukaryota</taxon>
        <taxon>Metazoa</taxon>
        <taxon>Ecdysozoa</taxon>
        <taxon>Arthropoda</taxon>
        <taxon>Hexapoda</taxon>
        <taxon>Insecta</taxon>
        <taxon>Pterygota</taxon>
        <taxon>Neoptera</taxon>
        <taxon>Paraneoptera</taxon>
        <taxon>Hemiptera</taxon>
        <taxon>Sternorrhyncha</taxon>
        <taxon>Aphidomorpha</taxon>
        <taxon>Aphidoidea</taxon>
        <taxon>Aphididae</taxon>
        <taxon>Aphidini</taxon>
        <taxon>Aphis</taxon>
        <taxon>Aphis</taxon>
    </lineage>
</organism>
<dbReference type="EMBL" id="VYZN01000041">
    <property type="protein sequence ID" value="KAE9531601.1"/>
    <property type="molecule type" value="Genomic_DNA"/>
</dbReference>
<reference evidence="1 2" key="1">
    <citation type="submission" date="2019-08" db="EMBL/GenBank/DDBJ databases">
        <title>The genome of the soybean aphid Biotype 1, its phylome, world population structure and adaptation to the North American continent.</title>
        <authorList>
            <person name="Giordano R."/>
            <person name="Donthu R.K."/>
            <person name="Hernandez A.G."/>
            <person name="Wright C.L."/>
            <person name="Zimin A.V."/>
        </authorList>
    </citation>
    <scope>NUCLEOTIDE SEQUENCE [LARGE SCALE GENOMIC DNA]</scope>
    <source>
        <tissue evidence="1">Whole aphids</tissue>
    </source>
</reference>
<evidence type="ECO:0000313" key="2">
    <source>
        <dbReference type="Proteomes" id="UP000475862"/>
    </source>
</evidence>
<accession>A0A6G0TFI0</accession>
<sequence length="172" mass="18747">MGKNASGHVTGSALISGNGFTYIFSNVKLRLISFTSISSTSYFPFLNATASATIHRSSPDCLTNTLATYEGSGSIAPHNGGGCSSCFGNHTGILIAVTCNNLRNNTCWVAQWYKLTEIILKSSFRGCNTKINNTYFIQNSKFDSIESGYVHFSWCMKKIEERDTLPNVSSPD</sequence>
<comment type="caution">
    <text evidence="1">The sequence shown here is derived from an EMBL/GenBank/DDBJ whole genome shotgun (WGS) entry which is preliminary data.</text>
</comment>
<protein>
    <submittedName>
        <fullName evidence="1">Uncharacterized protein</fullName>
    </submittedName>
</protein>
<dbReference type="Proteomes" id="UP000475862">
    <property type="component" value="Unassembled WGS sequence"/>
</dbReference>
<keyword evidence="2" id="KW-1185">Reference proteome</keyword>
<proteinExistence type="predicted"/>
<name>A0A6G0TFI0_APHGL</name>
<dbReference type="AlphaFoldDB" id="A0A6G0TFI0"/>
<gene>
    <name evidence="1" type="ORF">AGLY_010807</name>
</gene>
<evidence type="ECO:0000313" key="1">
    <source>
        <dbReference type="EMBL" id="KAE9531601.1"/>
    </source>
</evidence>